<evidence type="ECO:0000313" key="3">
    <source>
        <dbReference type="EMBL" id="CAG9817151.1"/>
    </source>
</evidence>
<protein>
    <recommendedName>
        <fullName evidence="2">MADF domain-containing protein</fullName>
    </recommendedName>
</protein>
<evidence type="ECO:0000259" key="2">
    <source>
        <dbReference type="PROSITE" id="PS51029"/>
    </source>
</evidence>
<dbReference type="PANTHER" id="PTHR12243:SF60">
    <property type="entry name" value="SI:CH211-15D5.12-RELATED"/>
    <property type="match status" value="1"/>
</dbReference>
<organism evidence="3 4">
    <name type="scientific">Phaedon cochleariae</name>
    <name type="common">Mustard beetle</name>
    <dbReference type="NCBI Taxonomy" id="80249"/>
    <lineage>
        <taxon>Eukaryota</taxon>
        <taxon>Metazoa</taxon>
        <taxon>Ecdysozoa</taxon>
        <taxon>Arthropoda</taxon>
        <taxon>Hexapoda</taxon>
        <taxon>Insecta</taxon>
        <taxon>Pterygota</taxon>
        <taxon>Neoptera</taxon>
        <taxon>Endopterygota</taxon>
        <taxon>Coleoptera</taxon>
        <taxon>Polyphaga</taxon>
        <taxon>Cucujiformia</taxon>
        <taxon>Chrysomeloidea</taxon>
        <taxon>Chrysomelidae</taxon>
        <taxon>Chrysomelinae</taxon>
        <taxon>Chrysomelini</taxon>
        <taxon>Phaedon</taxon>
    </lineage>
</organism>
<dbReference type="Pfam" id="PF10545">
    <property type="entry name" value="MADF_DNA_bdg"/>
    <property type="match status" value="1"/>
</dbReference>
<sequence>MDTDGQLIELVEQFSFIYDKKHVDFKNKLVKENAWQSISEIMLDTAESVAARWTILRNRYATEKRRERSIPSGSGAYNTWHLFKEMQFLDEFYNPRRTLGNVSATAWSNSDGQSQQLSQQSSQLSQQSSQLSQQSSHQSTQQSSLWNDQIIIEDDAMEAATAGPSTNTSCTDVPVSRKALEEHNSNIKTLRGKRNKYKAFEETVIKAFDQIGTYLQTPEVMEDEDMLFAKSVGKSLQTIINKKDKASRAKIEILEVIEKYSD</sequence>
<dbReference type="GO" id="GO:0006357">
    <property type="term" value="P:regulation of transcription by RNA polymerase II"/>
    <property type="evidence" value="ECO:0007669"/>
    <property type="project" value="TreeGrafter"/>
</dbReference>
<dbReference type="GO" id="GO:0005667">
    <property type="term" value="C:transcription regulator complex"/>
    <property type="evidence" value="ECO:0007669"/>
    <property type="project" value="TreeGrafter"/>
</dbReference>
<dbReference type="OrthoDB" id="6081971at2759"/>
<name>A0A9N9SG80_PHACE</name>
<dbReference type="PROSITE" id="PS51029">
    <property type="entry name" value="MADF"/>
    <property type="match status" value="1"/>
</dbReference>
<dbReference type="Proteomes" id="UP001153737">
    <property type="component" value="Chromosome 15"/>
</dbReference>
<feature type="domain" description="MADF" evidence="2">
    <location>
        <begin position="6"/>
        <end position="94"/>
    </location>
</feature>
<dbReference type="AlphaFoldDB" id="A0A9N9SG80"/>
<dbReference type="EMBL" id="OU896721">
    <property type="protein sequence ID" value="CAG9817151.1"/>
    <property type="molecule type" value="Genomic_DNA"/>
</dbReference>
<dbReference type="InterPro" id="IPR006578">
    <property type="entry name" value="MADF-dom"/>
</dbReference>
<feature type="region of interest" description="Disordered" evidence="1">
    <location>
        <begin position="104"/>
        <end position="144"/>
    </location>
</feature>
<reference evidence="3" key="2">
    <citation type="submission" date="2022-10" db="EMBL/GenBank/DDBJ databases">
        <authorList>
            <consortium name="ENA_rothamsted_submissions"/>
            <consortium name="culmorum"/>
            <person name="King R."/>
        </authorList>
    </citation>
    <scope>NUCLEOTIDE SEQUENCE</scope>
</reference>
<dbReference type="InterPro" id="IPR039353">
    <property type="entry name" value="TF_Adf1"/>
</dbReference>
<dbReference type="GO" id="GO:0005634">
    <property type="term" value="C:nucleus"/>
    <property type="evidence" value="ECO:0007669"/>
    <property type="project" value="TreeGrafter"/>
</dbReference>
<dbReference type="SMART" id="SM00595">
    <property type="entry name" value="MADF"/>
    <property type="match status" value="1"/>
</dbReference>
<evidence type="ECO:0000313" key="4">
    <source>
        <dbReference type="Proteomes" id="UP001153737"/>
    </source>
</evidence>
<accession>A0A9N9SG80</accession>
<evidence type="ECO:0000256" key="1">
    <source>
        <dbReference type="SAM" id="MobiDB-lite"/>
    </source>
</evidence>
<dbReference type="PANTHER" id="PTHR12243">
    <property type="entry name" value="MADF DOMAIN TRANSCRIPTION FACTOR"/>
    <property type="match status" value="1"/>
</dbReference>
<feature type="compositionally biased region" description="Low complexity" evidence="1">
    <location>
        <begin position="113"/>
        <end position="144"/>
    </location>
</feature>
<reference evidence="3" key="1">
    <citation type="submission" date="2022-01" db="EMBL/GenBank/DDBJ databases">
        <authorList>
            <person name="King R."/>
        </authorList>
    </citation>
    <scope>NUCLEOTIDE SEQUENCE</scope>
</reference>
<keyword evidence="4" id="KW-1185">Reference proteome</keyword>
<gene>
    <name evidence="3" type="ORF">PHAECO_LOCUS4853</name>
</gene>
<proteinExistence type="predicted"/>